<dbReference type="InterPro" id="IPR050324">
    <property type="entry name" value="CDP-alcohol_PTase-I"/>
</dbReference>
<keyword evidence="9" id="KW-1208">Phospholipid metabolism</keyword>
<evidence type="ECO:0000256" key="5">
    <source>
        <dbReference type="ARBA" id="ARBA00022989"/>
    </source>
</evidence>
<dbReference type="EMBL" id="LFVZ01000007">
    <property type="protein sequence ID" value="KTW28548.1"/>
    <property type="molecule type" value="Genomic_DNA"/>
</dbReference>
<dbReference type="AlphaFoldDB" id="A0A0W4ZJK9"/>
<keyword evidence="7 10" id="KW-0472">Membrane</keyword>
<comment type="caution">
    <text evidence="11">The sequence shown here is derived from an EMBL/GenBank/DDBJ whole genome shotgun (WGS) entry which is preliminary data.</text>
</comment>
<evidence type="ECO:0000256" key="9">
    <source>
        <dbReference type="ARBA" id="ARBA00023264"/>
    </source>
</evidence>
<keyword evidence="3" id="KW-0808">Transferase</keyword>
<evidence type="ECO:0000256" key="8">
    <source>
        <dbReference type="ARBA" id="ARBA00023209"/>
    </source>
</evidence>
<dbReference type="PANTHER" id="PTHR14269">
    <property type="entry name" value="CDP-DIACYLGLYCEROL--GLYCEROL-3-PHOSPHATE 3-PHOSPHATIDYLTRANSFERASE-RELATED"/>
    <property type="match status" value="1"/>
</dbReference>
<dbReference type="InterPro" id="IPR043130">
    <property type="entry name" value="CDP-OH_PTrfase_TM_dom"/>
</dbReference>
<sequence length="284" mass="33034">MNFPKPSAAKRYLFSFRYSYGLRCCKLNHSYSIFPQEWRFNTQRTFRTSTMLLFRPPSPLKIRNTCINYIKLKKHKNPRIVTYENIYTVPNLLTFSRLILAPVTGYCILHEQHLYSVILFIYASLSDALDGWISRKWGVKSIAGTILDPMADKFFIIISTLCLTIKQQIPYYLFSVILGKDILLGLFAIYYRWISLNPPCTFGRYFDFSIPSIEIKPTLISKINTALQHLLIGITITQPFIHLEILSVFLIPIQFLVFITTIWSGLSYVYAKDAIRILNSQINK</sequence>
<keyword evidence="2" id="KW-0444">Lipid biosynthesis</keyword>
<dbReference type="InterPro" id="IPR000462">
    <property type="entry name" value="CDP-OH_P_trans"/>
</dbReference>
<keyword evidence="12" id="KW-1185">Reference proteome</keyword>
<evidence type="ECO:0000256" key="3">
    <source>
        <dbReference type="ARBA" id="ARBA00022679"/>
    </source>
</evidence>
<keyword evidence="5 10" id="KW-1133">Transmembrane helix</keyword>
<evidence type="ECO:0000256" key="4">
    <source>
        <dbReference type="ARBA" id="ARBA00022692"/>
    </source>
</evidence>
<dbReference type="RefSeq" id="XP_018226091.1">
    <property type="nucleotide sequence ID" value="XM_018370374.1"/>
</dbReference>
<evidence type="ECO:0000256" key="1">
    <source>
        <dbReference type="ARBA" id="ARBA00004141"/>
    </source>
</evidence>
<dbReference type="GO" id="GO:0016020">
    <property type="term" value="C:membrane"/>
    <property type="evidence" value="ECO:0007669"/>
    <property type="project" value="UniProtKB-SubCell"/>
</dbReference>
<proteinExistence type="predicted"/>
<dbReference type="Proteomes" id="UP000054454">
    <property type="component" value="Unassembled WGS sequence"/>
</dbReference>
<keyword evidence="6" id="KW-0443">Lipid metabolism</keyword>
<dbReference type="OrthoDB" id="10020554at2759"/>
<evidence type="ECO:0000256" key="7">
    <source>
        <dbReference type="ARBA" id="ARBA00023136"/>
    </source>
</evidence>
<dbReference type="GO" id="GO:0032049">
    <property type="term" value="P:cardiolipin biosynthetic process"/>
    <property type="evidence" value="ECO:0007669"/>
    <property type="project" value="TreeGrafter"/>
</dbReference>
<evidence type="ECO:0000256" key="6">
    <source>
        <dbReference type="ARBA" id="ARBA00023098"/>
    </source>
</evidence>
<dbReference type="Pfam" id="PF01066">
    <property type="entry name" value="CDP-OH_P_transf"/>
    <property type="match status" value="1"/>
</dbReference>
<evidence type="ECO:0000256" key="10">
    <source>
        <dbReference type="SAM" id="Phobius"/>
    </source>
</evidence>
<keyword evidence="8" id="KW-0594">Phospholipid biosynthesis</keyword>
<organism evidence="11 12">
    <name type="scientific">Pneumocystis carinii (strain B80)</name>
    <name type="common">Rat pneumocystis pneumonia agent</name>
    <name type="synonym">Pneumocystis carinii f. sp. carinii</name>
    <dbReference type="NCBI Taxonomy" id="1408658"/>
    <lineage>
        <taxon>Eukaryota</taxon>
        <taxon>Fungi</taxon>
        <taxon>Dikarya</taxon>
        <taxon>Ascomycota</taxon>
        <taxon>Taphrinomycotina</taxon>
        <taxon>Pneumocystomycetes</taxon>
        <taxon>Pneumocystaceae</taxon>
        <taxon>Pneumocystis</taxon>
    </lineage>
</organism>
<protein>
    <recommendedName>
        <fullName evidence="13">CDP-diacylglycerol-glycerol-3-phosphate 3-phosphatidyltransferase</fullName>
    </recommendedName>
</protein>
<gene>
    <name evidence="11" type="ORF">T552_01808</name>
</gene>
<feature type="transmembrane region" description="Helical" evidence="10">
    <location>
        <begin position="171"/>
        <end position="193"/>
    </location>
</feature>
<dbReference type="Gene3D" id="1.20.120.1760">
    <property type="match status" value="1"/>
</dbReference>
<dbReference type="GeneID" id="28936577"/>
<dbReference type="VEuPathDB" id="FungiDB:T552_01808"/>
<evidence type="ECO:0008006" key="13">
    <source>
        <dbReference type="Google" id="ProtNLM"/>
    </source>
</evidence>
<comment type="subcellular location">
    <subcellularLocation>
        <location evidence="1">Membrane</location>
        <topology evidence="1">Multi-pass membrane protein</topology>
    </subcellularLocation>
</comment>
<reference evidence="12" key="1">
    <citation type="journal article" date="2016" name="Nat. Commun.">
        <title>Genome analysis of three Pneumocystis species reveals adaptation mechanisms to life exclusively in mammalian hosts.</title>
        <authorList>
            <person name="Ma L."/>
            <person name="Chen Z."/>
            <person name="Huang D.W."/>
            <person name="Kutty G."/>
            <person name="Ishihara M."/>
            <person name="Wang H."/>
            <person name="Abouelleil A."/>
            <person name="Bishop L."/>
            <person name="Davey E."/>
            <person name="Deng R."/>
            <person name="Deng X."/>
            <person name="Fan L."/>
            <person name="Fantoni G."/>
            <person name="Fitzgerald M."/>
            <person name="Gogineni E."/>
            <person name="Goldberg J.M."/>
            <person name="Handley G."/>
            <person name="Hu X."/>
            <person name="Huber C."/>
            <person name="Jiao X."/>
            <person name="Jones K."/>
            <person name="Levin J.Z."/>
            <person name="Liu Y."/>
            <person name="Macdonald P."/>
            <person name="Melnikov A."/>
            <person name="Raley C."/>
            <person name="Sassi M."/>
            <person name="Sherman B.T."/>
            <person name="Song X."/>
            <person name="Sykes S."/>
            <person name="Tran B."/>
            <person name="Walsh L."/>
            <person name="Xia Y."/>
            <person name="Yang J."/>
            <person name="Young S."/>
            <person name="Zeng Q."/>
            <person name="Zheng X."/>
            <person name="Stephens R."/>
            <person name="Nusbaum C."/>
            <person name="Birren B.W."/>
            <person name="Azadi P."/>
            <person name="Lempicki R.A."/>
            <person name="Cuomo C.A."/>
            <person name="Kovacs J.A."/>
        </authorList>
    </citation>
    <scope>NUCLEOTIDE SEQUENCE [LARGE SCALE GENOMIC DNA]</scope>
    <source>
        <strain evidence="12">B80</strain>
    </source>
</reference>
<accession>A0A0W4ZJK9</accession>
<keyword evidence="4 10" id="KW-0812">Transmembrane</keyword>
<evidence type="ECO:0000313" key="11">
    <source>
        <dbReference type="EMBL" id="KTW28548.1"/>
    </source>
</evidence>
<evidence type="ECO:0000256" key="2">
    <source>
        <dbReference type="ARBA" id="ARBA00022516"/>
    </source>
</evidence>
<dbReference type="GO" id="GO:0005739">
    <property type="term" value="C:mitochondrion"/>
    <property type="evidence" value="ECO:0007669"/>
    <property type="project" value="TreeGrafter"/>
</dbReference>
<feature type="transmembrane region" description="Helical" evidence="10">
    <location>
        <begin position="249"/>
        <end position="271"/>
    </location>
</feature>
<dbReference type="GO" id="GO:0043337">
    <property type="term" value="F:cardiolipin synthase (CMP-forming)"/>
    <property type="evidence" value="ECO:0007669"/>
    <property type="project" value="TreeGrafter"/>
</dbReference>
<name>A0A0W4ZJK9_PNEC8</name>
<evidence type="ECO:0000313" key="12">
    <source>
        <dbReference type="Proteomes" id="UP000054454"/>
    </source>
</evidence>
<dbReference type="PANTHER" id="PTHR14269:SF60">
    <property type="entry name" value="CARDIOLIPIN SYNTHASE (CMP-FORMING)"/>
    <property type="match status" value="1"/>
</dbReference>